<comment type="similarity">
    <text evidence="3">Belongs to the bacterial solute-binding protein SsuA/TauA family.</text>
</comment>
<comment type="subcellular location">
    <subcellularLocation>
        <location evidence="2">Cell inner membrane</location>
    </subcellularLocation>
    <subcellularLocation>
        <location evidence="1">Periplasm</location>
    </subcellularLocation>
</comment>
<comment type="caution">
    <text evidence="10">The sequence shown here is derived from an EMBL/GenBank/DDBJ whole genome shotgun (WGS) entry which is preliminary data.</text>
</comment>
<name>A0ABW4Q1S9_9MICC</name>
<evidence type="ECO:0000256" key="4">
    <source>
        <dbReference type="ARBA" id="ARBA00022448"/>
    </source>
</evidence>
<dbReference type="Proteomes" id="UP001597307">
    <property type="component" value="Unassembled WGS sequence"/>
</dbReference>
<evidence type="ECO:0000256" key="7">
    <source>
        <dbReference type="ARBA" id="ARBA00022729"/>
    </source>
</evidence>
<dbReference type="Pfam" id="PF13379">
    <property type="entry name" value="NMT1_2"/>
    <property type="match status" value="1"/>
</dbReference>
<accession>A0ABW4Q1S9</accession>
<dbReference type="PANTHER" id="PTHR30024">
    <property type="entry name" value="ALIPHATIC SULFONATES-BINDING PROTEIN-RELATED"/>
    <property type="match status" value="1"/>
</dbReference>
<dbReference type="EMBL" id="JBHUGA010000001">
    <property type="protein sequence ID" value="MFD1845026.1"/>
    <property type="molecule type" value="Genomic_DNA"/>
</dbReference>
<keyword evidence="11" id="KW-1185">Reference proteome</keyword>
<keyword evidence="5" id="KW-1003">Cell membrane</keyword>
<dbReference type="SUPFAM" id="SSF53850">
    <property type="entry name" value="Periplasmic binding protein-like II"/>
    <property type="match status" value="1"/>
</dbReference>
<feature type="signal peptide" evidence="9">
    <location>
        <begin position="1"/>
        <end position="35"/>
    </location>
</feature>
<evidence type="ECO:0000256" key="5">
    <source>
        <dbReference type="ARBA" id="ARBA00022475"/>
    </source>
</evidence>
<protein>
    <submittedName>
        <fullName evidence="10">ABC transporter substrate-binding protein</fullName>
    </submittedName>
</protein>
<sequence>MKQNASWARKAIAIPVILLLTGCSGLQSTSSVAGAGPDSVRLGYFPNLTHAPALIADAKGFYAEHLGATNLEVSTFNAGPSTIEALFSGAIDMAVIGPNPTINGYAQSGGEALRVVAGVASGGAALVVRPGIESVSELKGSTLATPQLGNTQDVALRTWLAGEGLSADTEGGGDVSIMPQENAAALQAFNSGQIDGAWVPEPWLTRLVEEGGGQVLVDERELWPNGAFIVANVIVRAEFLEDHPDTVEAVIEGHLDSLDFIAKSPDEARSVFNTKMDAITGQSINDEYLVEAWENVDFLYDPLPDTLFTGAEHAVAVGLLNEVDLDGIYDLGPLNRVLESRNLEPVASP</sequence>
<dbReference type="PROSITE" id="PS51257">
    <property type="entry name" value="PROKAR_LIPOPROTEIN"/>
    <property type="match status" value="1"/>
</dbReference>
<reference evidence="11" key="1">
    <citation type="journal article" date="2019" name="Int. J. Syst. Evol. Microbiol.">
        <title>The Global Catalogue of Microorganisms (GCM) 10K type strain sequencing project: providing services to taxonomists for standard genome sequencing and annotation.</title>
        <authorList>
            <consortium name="The Broad Institute Genomics Platform"/>
            <consortium name="The Broad Institute Genome Sequencing Center for Infectious Disease"/>
            <person name="Wu L."/>
            <person name="Ma J."/>
        </authorList>
    </citation>
    <scope>NUCLEOTIDE SEQUENCE [LARGE SCALE GENOMIC DNA]</scope>
    <source>
        <strain evidence="11">JCM 11496</strain>
    </source>
</reference>
<evidence type="ECO:0000256" key="1">
    <source>
        <dbReference type="ARBA" id="ARBA00004418"/>
    </source>
</evidence>
<proteinExistence type="inferred from homology"/>
<keyword evidence="7 9" id="KW-0732">Signal</keyword>
<organism evidence="10 11">
    <name type="scientific">Arthrobacter flavus</name>
    <dbReference type="NCBI Taxonomy" id="95172"/>
    <lineage>
        <taxon>Bacteria</taxon>
        <taxon>Bacillati</taxon>
        <taxon>Actinomycetota</taxon>
        <taxon>Actinomycetes</taxon>
        <taxon>Micrococcales</taxon>
        <taxon>Micrococcaceae</taxon>
        <taxon>Arthrobacter</taxon>
    </lineage>
</organism>
<dbReference type="InterPro" id="IPR010067">
    <property type="entry name" value="ABC_SsuA_sub-bd"/>
</dbReference>
<keyword evidence="8" id="KW-0472">Membrane</keyword>
<evidence type="ECO:0000256" key="3">
    <source>
        <dbReference type="ARBA" id="ARBA00010742"/>
    </source>
</evidence>
<gene>
    <name evidence="10" type="ORF">ACFSFX_00220</name>
</gene>
<evidence type="ECO:0000256" key="8">
    <source>
        <dbReference type="ARBA" id="ARBA00023136"/>
    </source>
</evidence>
<evidence type="ECO:0000256" key="9">
    <source>
        <dbReference type="SAM" id="SignalP"/>
    </source>
</evidence>
<feature type="chain" id="PRO_5046991150" evidence="9">
    <location>
        <begin position="36"/>
        <end position="349"/>
    </location>
</feature>
<evidence type="ECO:0000313" key="11">
    <source>
        <dbReference type="Proteomes" id="UP001597307"/>
    </source>
</evidence>
<evidence type="ECO:0000256" key="2">
    <source>
        <dbReference type="ARBA" id="ARBA00004533"/>
    </source>
</evidence>
<dbReference type="PANTHER" id="PTHR30024:SF47">
    <property type="entry name" value="TAURINE-BINDING PERIPLASMIC PROTEIN"/>
    <property type="match status" value="1"/>
</dbReference>
<dbReference type="NCBIfam" id="TIGR01728">
    <property type="entry name" value="SsuA_fam"/>
    <property type="match status" value="1"/>
</dbReference>
<dbReference type="Gene3D" id="3.40.190.10">
    <property type="entry name" value="Periplasmic binding protein-like II"/>
    <property type="match status" value="2"/>
</dbReference>
<dbReference type="InterPro" id="IPR044527">
    <property type="entry name" value="NrtA/CpmA_ABC-bd_dom"/>
</dbReference>
<evidence type="ECO:0000313" key="10">
    <source>
        <dbReference type="EMBL" id="MFD1845026.1"/>
    </source>
</evidence>
<dbReference type="RefSeq" id="WP_343876991.1">
    <property type="nucleotide sequence ID" value="NZ_BAAAIJ010000001.1"/>
</dbReference>
<keyword evidence="6" id="KW-0997">Cell inner membrane</keyword>
<keyword evidence="4" id="KW-0813">Transport</keyword>
<evidence type="ECO:0000256" key="6">
    <source>
        <dbReference type="ARBA" id="ARBA00022519"/>
    </source>
</evidence>
<dbReference type="CDD" id="cd13553">
    <property type="entry name" value="PBP2_NrtA_CpmA_like"/>
    <property type="match status" value="1"/>
</dbReference>